<evidence type="ECO:0000313" key="3">
    <source>
        <dbReference type="Proteomes" id="UP001196068"/>
    </source>
</evidence>
<proteinExistence type="predicted"/>
<feature type="region of interest" description="Disordered" evidence="1">
    <location>
        <begin position="53"/>
        <end position="75"/>
    </location>
</feature>
<evidence type="ECO:0000256" key="1">
    <source>
        <dbReference type="SAM" id="MobiDB-lite"/>
    </source>
</evidence>
<feature type="compositionally biased region" description="Polar residues" evidence="1">
    <location>
        <begin position="61"/>
        <end position="75"/>
    </location>
</feature>
<dbReference type="RefSeq" id="WP_211875891.1">
    <property type="nucleotide sequence ID" value="NZ_JAAEDH010000025.1"/>
</dbReference>
<reference evidence="2" key="2">
    <citation type="journal article" date="2021" name="Syst. Appl. Microbiol.">
        <title>Roseomonas hellenica sp. nov., isolated from roots of wild-growing Alkanna tinctoria.</title>
        <authorList>
            <person name="Rat A."/>
            <person name="Naranjo H.D."/>
            <person name="Lebbe L."/>
            <person name="Cnockaert M."/>
            <person name="Krigas N."/>
            <person name="Grigoriadou K."/>
            <person name="Maloupa E."/>
            <person name="Willems A."/>
        </authorList>
    </citation>
    <scope>NUCLEOTIDE SEQUENCE</scope>
    <source>
        <strain evidence="2">LMG 28251</strain>
    </source>
</reference>
<protein>
    <submittedName>
        <fullName evidence="2">Uncharacterized protein</fullName>
    </submittedName>
</protein>
<evidence type="ECO:0000313" key="2">
    <source>
        <dbReference type="EMBL" id="MBR0657024.1"/>
    </source>
</evidence>
<comment type="caution">
    <text evidence="2">The sequence shown here is derived from an EMBL/GenBank/DDBJ whole genome shotgun (WGS) entry which is preliminary data.</text>
</comment>
<dbReference type="EMBL" id="JAAEDH010000025">
    <property type="protein sequence ID" value="MBR0657024.1"/>
    <property type="molecule type" value="Genomic_DNA"/>
</dbReference>
<gene>
    <name evidence="2" type="ORF">GXW79_18250</name>
</gene>
<keyword evidence="3" id="KW-1185">Reference proteome</keyword>
<organism evidence="2 3">
    <name type="scientific">Plastoroseomonas arctica</name>
    <dbReference type="NCBI Taxonomy" id="1509237"/>
    <lineage>
        <taxon>Bacteria</taxon>
        <taxon>Pseudomonadati</taxon>
        <taxon>Pseudomonadota</taxon>
        <taxon>Alphaproteobacteria</taxon>
        <taxon>Acetobacterales</taxon>
        <taxon>Acetobacteraceae</taxon>
        <taxon>Plastoroseomonas</taxon>
    </lineage>
</organism>
<dbReference type="Proteomes" id="UP001196068">
    <property type="component" value="Unassembled WGS sequence"/>
</dbReference>
<sequence length="75" mass="7914">MPVTYAIRQSYRSPMQWGFELVAIDAKGKGHAVGPWHATKEDAEAQLARMMQGGAGCGAPSNAQRQAPGAQQASS</sequence>
<name>A0AAF1K687_9PROT</name>
<dbReference type="AlphaFoldDB" id="A0AAF1K687"/>
<accession>A0AAF1K687</accession>
<reference evidence="2" key="1">
    <citation type="submission" date="2020-01" db="EMBL/GenBank/DDBJ databases">
        <authorList>
            <person name="Rat A."/>
        </authorList>
    </citation>
    <scope>NUCLEOTIDE SEQUENCE</scope>
    <source>
        <strain evidence="2">LMG 28251</strain>
    </source>
</reference>